<comment type="caution">
    <text evidence="6">The sequence shown here is derived from an EMBL/GenBank/DDBJ whole genome shotgun (WGS) entry which is preliminary data.</text>
</comment>
<evidence type="ECO:0000256" key="1">
    <source>
        <dbReference type="ARBA" id="ARBA00004167"/>
    </source>
</evidence>
<evidence type="ECO:0000313" key="6">
    <source>
        <dbReference type="EMBL" id="NEY88830.1"/>
    </source>
</evidence>
<dbReference type="PANTHER" id="PTHR30168:SF0">
    <property type="entry name" value="INNER MEMBRANE PROTEIN"/>
    <property type="match status" value="1"/>
</dbReference>
<keyword evidence="7" id="KW-1185">Reference proteome</keyword>
<evidence type="ECO:0000256" key="3">
    <source>
        <dbReference type="ARBA" id="ARBA00022989"/>
    </source>
</evidence>
<dbReference type="GO" id="GO:0016020">
    <property type="term" value="C:membrane"/>
    <property type="evidence" value="ECO:0007669"/>
    <property type="project" value="UniProtKB-SubCell"/>
</dbReference>
<sequence length="281" mass="30234">MEWRGKRQSRNIEDRRQMSAGRGGAVGGLGLVAVLIIGYFLGIDVTPLLNDPGMAPQTGGAELTEADRAAGEFVAVSLGYTETIWAKEFAAQLGRDYAPVTLVLFKGATRSPCGSASGATGPFYCPGDGKIYLDTEFFATMERQLGARGDFAMAYVVAHEVAHHVQDELGILGQANQIRSQVSQAESNRISVMIELQADCLSGVWARGVQEEFGAIERGDFEEALNAARQIGDDTLQRNAGQRPMPHTFTHGTAEQRSGWFQTGLETGEIAACNTFEAPDL</sequence>
<evidence type="ECO:0000313" key="7">
    <source>
        <dbReference type="Proteomes" id="UP000477782"/>
    </source>
</evidence>
<evidence type="ECO:0000256" key="2">
    <source>
        <dbReference type="ARBA" id="ARBA00022692"/>
    </source>
</evidence>
<dbReference type="Pfam" id="PF04228">
    <property type="entry name" value="Zn_peptidase"/>
    <property type="match status" value="1"/>
</dbReference>
<keyword evidence="2 5" id="KW-0812">Transmembrane</keyword>
<dbReference type="PANTHER" id="PTHR30168">
    <property type="entry name" value="PUTATIVE MEMBRANE PROTEIN YPFJ"/>
    <property type="match status" value="1"/>
</dbReference>
<accession>A0A6M0QMZ4</accession>
<dbReference type="InterPro" id="IPR007343">
    <property type="entry name" value="Uncharacterised_pept_Zn_put"/>
</dbReference>
<dbReference type="EMBL" id="JAAIVJ010000001">
    <property type="protein sequence ID" value="NEY88830.1"/>
    <property type="molecule type" value="Genomic_DNA"/>
</dbReference>
<reference evidence="6 7" key="1">
    <citation type="submission" date="2020-02" db="EMBL/GenBank/DDBJ databases">
        <authorList>
            <person name="Chen W.-M."/>
        </authorList>
    </citation>
    <scope>NUCLEOTIDE SEQUENCE [LARGE SCALE GENOMIC DNA]</scope>
    <source>
        <strain evidence="6 7">KMS-5</strain>
    </source>
</reference>
<dbReference type="RefSeq" id="WP_164622853.1">
    <property type="nucleotide sequence ID" value="NZ_JAAIVJ010000001.1"/>
</dbReference>
<name>A0A6M0QMZ4_9RHOB</name>
<dbReference type="Proteomes" id="UP000477782">
    <property type="component" value="Unassembled WGS sequence"/>
</dbReference>
<gene>
    <name evidence="6" type="ORF">G4Z14_00830</name>
</gene>
<evidence type="ECO:0000256" key="5">
    <source>
        <dbReference type="SAM" id="Phobius"/>
    </source>
</evidence>
<organism evidence="6 7">
    <name type="scientific">Tabrizicola oligotrophica</name>
    <dbReference type="NCBI Taxonomy" id="2710650"/>
    <lineage>
        <taxon>Bacteria</taxon>
        <taxon>Pseudomonadati</taxon>
        <taxon>Pseudomonadota</taxon>
        <taxon>Alphaproteobacteria</taxon>
        <taxon>Rhodobacterales</taxon>
        <taxon>Paracoccaceae</taxon>
        <taxon>Tabrizicola</taxon>
    </lineage>
</organism>
<protein>
    <recommendedName>
        <fullName evidence="8">Metalloprotease</fullName>
    </recommendedName>
</protein>
<proteinExistence type="predicted"/>
<evidence type="ECO:0008006" key="8">
    <source>
        <dbReference type="Google" id="ProtNLM"/>
    </source>
</evidence>
<keyword evidence="3 5" id="KW-1133">Transmembrane helix</keyword>
<evidence type="ECO:0000256" key="4">
    <source>
        <dbReference type="ARBA" id="ARBA00023136"/>
    </source>
</evidence>
<keyword evidence="4 5" id="KW-0472">Membrane</keyword>
<comment type="subcellular location">
    <subcellularLocation>
        <location evidence="1">Membrane</location>
        <topology evidence="1">Single-pass membrane protein</topology>
    </subcellularLocation>
</comment>
<feature type="transmembrane region" description="Helical" evidence="5">
    <location>
        <begin position="20"/>
        <end position="41"/>
    </location>
</feature>
<dbReference type="AlphaFoldDB" id="A0A6M0QMZ4"/>